<sequence length="140" mass="16865">MERNESLGYLVSHFNVELQREMDLRLKRYNIDLKLWPVLFCLWEEEGVTQTELSCSCDVANYTMTRMLDQLQAQQLVYRHQESDDRRSFKIYLTDEAKALEHDVIREVERVHEYFLSVLNDEDKKSLLRLLKRVPRNNVL</sequence>
<proteinExistence type="predicted"/>
<dbReference type="PANTHER" id="PTHR42756:SF1">
    <property type="entry name" value="TRANSCRIPTIONAL REPRESSOR OF EMRAB OPERON"/>
    <property type="match status" value="1"/>
</dbReference>
<dbReference type="SMART" id="SM00347">
    <property type="entry name" value="HTH_MARR"/>
    <property type="match status" value="1"/>
</dbReference>
<evidence type="ECO:0000256" key="3">
    <source>
        <dbReference type="ARBA" id="ARBA00023163"/>
    </source>
</evidence>
<evidence type="ECO:0000256" key="1">
    <source>
        <dbReference type="ARBA" id="ARBA00023015"/>
    </source>
</evidence>
<evidence type="ECO:0000313" key="6">
    <source>
        <dbReference type="Proteomes" id="UP000273022"/>
    </source>
</evidence>
<evidence type="ECO:0000259" key="4">
    <source>
        <dbReference type="PROSITE" id="PS50995"/>
    </source>
</evidence>
<dbReference type="Proteomes" id="UP000273022">
    <property type="component" value="Unassembled WGS sequence"/>
</dbReference>
<dbReference type="SUPFAM" id="SSF46785">
    <property type="entry name" value="Winged helix' DNA-binding domain"/>
    <property type="match status" value="1"/>
</dbReference>
<keyword evidence="6" id="KW-1185">Reference proteome</keyword>
<dbReference type="PANTHER" id="PTHR42756">
    <property type="entry name" value="TRANSCRIPTIONAL REGULATOR, MARR"/>
    <property type="match status" value="1"/>
</dbReference>
<dbReference type="InterPro" id="IPR036388">
    <property type="entry name" value="WH-like_DNA-bd_sf"/>
</dbReference>
<dbReference type="RefSeq" id="WP_121854943.1">
    <property type="nucleotide sequence ID" value="NZ_CP037952.1"/>
</dbReference>
<dbReference type="PROSITE" id="PS50995">
    <property type="entry name" value="HTH_MARR_2"/>
    <property type="match status" value="1"/>
</dbReference>
<accession>A0A3A6U196</accession>
<gene>
    <name evidence="5" type="ORF">D5R81_17710</name>
</gene>
<dbReference type="EMBL" id="QYYH01000162">
    <property type="protein sequence ID" value="RJY06465.1"/>
    <property type="molecule type" value="Genomic_DNA"/>
</dbReference>
<dbReference type="InterPro" id="IPR036390">
    <property type="entry name" value="WH_DNA-bd_sf"/>
</dbReference>
<dbReference type="OrthoDB" id="32523at2"/>
<dbReference type="GO" id="GO:0003700">
    <property type="term" value="F:DNA-binding transcription factor activity"/>
    <property type="evidence" value="ECO:0007669"/>
    <property type="project" value="InterPro"/>
</dbReference>
<dbReference type="InterPro" id="IPR000835">
    <property type="entry name" value="HTH_MarR-typ"/>
</dbReference>
<evidence type="ECO:0000256" key="2">
    <source>
        <dbReference type="ARBA" id="ARBA00023125"/>
    </source>
</evidence>
<reference evidence="5 6" key="1">
    <citation type="submission" date="2018-09" db="EMBL/GenBank/DDBJ databases">
        <title>Phylogeny of the Shewanellaceae, and recommendation for two new genera, Pseudoshewanella and Parashewanella.</title>
        <authorList>
            <person name="Wang G."/>
        </authorList>
    </citation>
    <scope>NUCLEOTIDE SEQUENCE [LARGE SCALE GENOMIC DNA]</scope>
    <source>
        <strain evidence="5 6">KCTC 22492</strain>
    </source>
</reference>
<feature type="domain" description="HTH marR-type" evidence="4">
    <location>
        <begin position="4"/>
        <end position="136"/>
    </location>
</feature>
<evidence type="ECO:0000313" key="5">
    <source>
        <dbReference type="EMBL" id="RJY06465.1"/>
    </source>
</evidence>
<dbReference type="Gene3D" id="1.10.10.10">
    <property type="entry name" value="Winged helix-like DNA-binding domain superfamily/Winged helix DNA-binding domain"/>
    <property type="match status" value="1"/>
</dbReference>
<dbReference type="PRINTS" id="PR00598">
    <property type="entry name" value="HTHMARR"/>
</dbReference>
<dbReference type="Pfam" id="PF01047">
    <property type="entry name" value="MarR"/>
    <property type="match status" value="1"/>
</dbReference>
<organism evidence="5 6">
    <name type="scientific">Parashewanella spongiae</name>
    <dbReference type="NCBI Taxonomy" id="342950"/>
    <lineage>
        <taxon>Bacteria</taxon>
        <taxon>Pseudomonadati</taxon>
        <taxon>Pseudomonadota</taxon>
        <taxon>Gammaproteobacteria</taxon>
        <taxon>Alteromonadales</taxon>
        <taxon>Shewanellaceae</taxon>
        <taxon>Parashewanella</taxon>
    </lineage>
</organism>
<keyword evidence="2" id="KW-0238">DNA-binding</keyword>
<dbReference type="AlphaFoldDB" id="A0A3A6U196"/>
<keyword evidence="3" id="KW-0804">Transcription</keyword>
<name>A0A3A6U196_9GAMM</name>
<protein>
    <submittedName>
        <fullName evidence="5">MarR family transcriptional regulator</fullName>
    </submittedName>
</protein>
<comment type="caution">
    <text evidence="5">The sequence shown here is derived from an EMBL/GenBank/DDBJ whole genome shotgun (WGS) entry which is preliminary data.</text>
</comment>
<dbReference type="GO" id="GO:0003677">
    <property type="term" value="F:DNA binding"/>
    <property type="evidence" value="ECO:0007669"/>
    <property type="project" value="UniProtKB-KW"/>
</dbReference>
<keyword evidence="1" id="KW-0805">Transcription regulation</keyword>